<dbReference type="Proteomes" id="UP001175271">
    <property type="component" value="Unassembled WGS sequence"/>
</dbReference>
<sequence>MERSNLKGAIPKPGIIQARKPEQMEKTVEITMPDVIANTEEYKEAEDEIKQTKNDINDRNSLPSPLMVPTKN</sequence>
<dbReference type="EMBL" id="JAUCMV010000003">
    <property type="protein sequence ID" value="KAK0410166.1"/>
    <property type="molecule type" value="Genomic_DNA"/>
</dbReference>
<comment type="caution">
    <text evidence="2">The sequence shown here is derived from an EMBL/GenBank/DDBJ whole genome shotgun (WGS) entry which is preliminary data.</text>
</comment>
<organism evidence="2 3">
    <name type="scientific">Steinernema hermaphroditum</name>
    <dbReference type="NCBI Taxonomy" id="289476"/>
    <lineage>
        <taxon>Eukaryota</taxon>
        <taxon>Metazoa</taxon>
        <taxon>Ecdysozoa</taxon>
        <taxon>Nematoda</taxon>
        <taxon>Chromadorea</taxon>
        <taxon>Rhabditida</taxon>
        <taxon>Tylenchina</taxon>
        <taxon>Panagrolaimomorpha</taxon>
        <taxon>Strongyloidoidea</taxon>
        <taxon>Steinernematidae</taxon>
        <taxon>Steinernema</taxon>
    </lineage>
</organism>
<evidence type="ECO:0000313" key="2">
    <source>
        <dbReference type="EMBL" id="KAK0410166.1"/>
    </source>
</evidence>
<keyword evidence="3" id="KW-1185">Reference proteome</keyword>
<evidence type="ECO:0000313" key="3">
    <source>
        <dbReference type="Proteomes" id="UP001175271"/>
    </source>
</evidence>
<name>A0AA39HQG2_9BILA</name>
<evidence type="ECO:0000256" key="1">
    <source>
        <dbReference type="SAM" id="MobiDB-lite"/>
    </source>
</evidence>
<proteinExistence type="predicted"/>
<reference evidence="2" key="1">
    <citation type="submission" date="2023-06" db="EMBL/GenBank/DDBJ databases">
        <title>Genomic analysis of the entomopathogenic nematode Steinernema hermaphroditum.</title>
        <authorList>
            <person name="Schwarz E.M."/>
            <person name="Heppert J.K."/>
            <person name="Baniya A."/>
            <person name="Schwartz H.T."/>
            <person name="Tan C.-H."/>
            <person name="Antoshechkin I."/>
            <person name="Sternberg P.W."/>
            <person name="Goodrich-Blair H."/>
            <person name="Dillman A.R."/>
        </authorList>
    </citation>
    <scope>NUCLEOTIDE SEQUENCE</scope>
    <source>
        <strain evidence="2">PS9179</strain>
        <tissue evidence="2">Whole animal</tissue>
    </source>
</reference>
<gene>
    <name evidence="2" type="ORF">QR680_004988</name>
</gene>
<feature type="compositionally biased region" description="Basic and acidic residues" evidence="1">
    <location>
        <begin position="48"/>
        <end position="58"/>
    </location>
</feature>
<dbReference type="AlphaFoldDB" id="A0AA39HQG2"/>
<accession>A0AA39HQG2</accession>
<protein>
    <submittedName>
        <fullName evidence="2">Uncharacterized protein</fullName>
    </submittedName>
</protein>
<feature type="region of interest" description="Disordered" evidence="1">
    <location>
        <begin position="43"/>
        <end position="72"/>
    </location>
</feature>